<proteinExistence type="predicted"/>
<feature type="compositionally biased region" description="Basic residues" evidence="1">
    <location>
        <begin position="1"/>
        <end position="19"/>
    </location>
</feature>
<gene>
    <name evidence="2" type="ORF">SAMN05444169_5068</name>
</gene>
<name>A0A1M5P786_9BRAD</name>
<evidence type="ECO:0000313" key="2">
    <source>
        <dbReference type="EMBL" id="SHG97612.1"/>
    </source>
</evidence>
<protein>
    <submittedName>
        <fullName evidence="2">Uncharacterized protein</fullName>
    </submittedName>
</protein>
<dbReference type="EMBL" id="LT670818">
    <property type="protein sequence ID" value="SHG97612.1"/>
    <property type="molecule type" value="Genomic_DNA"/>
</dbReference>
<organism evidence="2 3">
    <name type="scientific">Bradyrhizobium erythrophlei</name>
    <dbReference type="NCBI Taxonomy" id="1437360"/>
    <lineage>
        <taxon>Bacteria</taxon>
        <taxon>Pseudomonadati</taxon>
        <taxon>Pseudomonadota</taxon>
        <taxon>Alphaproteobacteria</taxon>
        <taxon>Hyphomicrobiales</taxon>
        <taxon>Nitrobacteraceae</taxon>
        <taxon>Bradyrhizobium</taxon>
    </lineage>
</organism>
<evidence type="ECO:0000256" key="1">
    <source>
        <dbReference type="SAM" id="MobiDB-lite"/>
    </source>
</evidence>
<sequence>MDPTGRKGRRRVWNSRRGNHLGQRSYARAPTGRTYGRKRSDQIIATTALRGGGRPHMGSRRRLASQAFDLSSDGGVNLRRLFTPCARGDALCAEPGRSHPCPDSCAGPAWEGDKPHAEHVYVDEKSDEAIVLAKRLNKGRQLPAEVVEGRASLKGNSRQAAAVRTLSRNAASIRMMAARRATSVTTSFVARRLTRGRSPVR</sequence>
<dbReference type="AlphaFoldDB" id="A0A1M5P786"/>
<dbReference type="Proteomes" id="UP000190675">
    <property type="component" value="Chromosome I"/>
</dbReference>
<reference evidence="2 3" key="1">
    <citation type="submission" date="2016-11" db="EMBL/GenBank/DDBJ databases">
        <authorList>
            <person name="Jaros S."/>
            <person name="Januszkiewicz K."/>
            <person name="Wedrychowicz H."/>
        </authorList>
    </citation>
    <scope>NUCLEOTIDE SEQUENCE [LARGE SCALE GENOMIC DNA]</scope>
    <source>
        <strain evidence="2 3">GAS242</strain>
    </source>
</reference>
<evidence type="ECO:0000313" key="3">
    <source>
        <dbReference type="Proteomes" id="UP000190675"/>
    </source>
</evidence>
<accession>A0A1M5P786</accession>
<feature type="region of interest" description="Disordered" evidence="1">
    <location>
        <begin position="1"/>
        <end position="39"/>
    </location>
</feature>